<evidence type="ECO:0000313" key="1">
    <source>
        <dbReference type="EMBL" id="GLI34807.1"/>
    </source>
</evidence>
<name>A0A9W6D259_9BACT</name>
<reference evidence="1" key="1">
    <citation type="submission" date="2022-12" db="EMBL/GenBank/DDBJ databases">
        <title>Reference genome sequencing for broad-spectrum identification of bacterial and archaeal isolates by mass spectrometry.</title>
        <authorList>
            <person name="Sekiguchi Y."/>
            <person name="Tourlousse D.M."/>
        </authorList>
    </citation>
    <scope>NUCLEOTIDE SEQUENCE</scope>
    <source>
        <strain evidence="1">ASRB1</strain>
    </source>
</reference>
<protein>
    <submittedName>
        <fullName evidence="1">Uncharacterized protein</fullName>
    </submittedName>
</protein>
<organism evidence="1 2">
    <name type="scientific">Desulforhabdus amnigena</name>
    <dbReference type="NCBI Taxonomy" id="40218"/>
    <lineage>
        <taxon>Bacteria</taxon>
        <taxon>Pseudomonadati</taxon>
        <taxon>Thermodesulfobacteriota</taxon>
        <taxon>Syntrophobacteria</taxon>
        <taxon>Syntrophobacterales</taxon>
        <taxon>Syntrophobacteraceae</taxon>
        <taxon>Desulforhabdus</taxon>
    </lineage>
</organism>
<dbReference type="Proteomes" id="UP001144372">
    <property type="component" value="Unassembled WGS sequence"/>
</dbReference>
<sequence length="70" mass="7813">MSFAYQKAFALGTDAKPHEASVGIMGKFFLRNYLKTVRIPLIVIPMETGIQAFSIELDPGFRQGDGMNEF</sequence>
<evidence type="ECO:0000313" key="2">
    <source>
        <dbReference type="Proteomes" id="UP001144372"/>
    </source>
</evidence>
<keyword evidence="2" id="KW-1185">Reference proteome</keyword>
<proteinExistence type="predicted"/>
<dbReference type="AlphaFoldDB" id="A0A9W6D259"/>
<dbReference type="EMBL" id="BSDR01000001">
    <property type="protein sequence ID" value="GLI34807.1"/>
    <property type="molecule type" value="Genomic_DNA"/>
</dbReference>
<accession>A0A9W6D259</accession>
<gene>
    <name evidence="1" type="ORF">DAMNIGENAA_22400</name>
</gene>
<comment type="caution">
    <text evidence="1">The sequence shown here is derived from an EMBL/GenBank/DDBJ whole genome shotgun (WGS) entry which is preliminary data.</text>
</comment>